<evidence type="ECO:0000313" key="1">
    <source>
        <dbReference type="EMBL" id="PPR85346.1"/>
    </source>
</evidence>
<reference evidence="1 2" key="1">
    <citation type="submission" date="2015-01" db="EMBL/GenBank/DDBJ databases">
        <title>Genome of allotetraploid Gossypium barbadense reveals genomic plasticity and fiber elongation in cotton evolution.</title>
        <authorList>
            <person name="Chen X."/>
            <person name="Liu X."/>
            <person name="Zhao B."/>
            <person name="Zheng H."/>
            <person name="Hu Y."/>
            <person name="Lu G."/>
            <person name="Yang C."/>
            <person name="Chen J."/>
            <person name="Shan C."/>
            <person name="Zhang L."/>
            <person name="Zhou Y."/>
            <person name="Wang L."/>
            <person name="Guo W."/>
            <person name="Bai Y."/>
            <person name="Ruan J."/>
            <person name="Shangguan X."/>
            <person name="Mao Y."/>
            <person name="Jiang J."/>
            <person name="Zhu Y."/>
            <person name="Lei J."/>
            <person name="Kang H."/>
            <person name="Chen S."/>
            <person name="He X."/>
            <person name="Wang R."/>
            <person name="Wang Y."/>
            <person name="Chen J."/>
            <person name="Wang L."/>
            <person name="Yu S."/>
            <person name="Wang B."/>
            <person name="Wei J."/>
            <person name="Song S."/>
            <person name="Lu X."/>
            <person name="Gao Z."/>
            <person name="Gu W."/>
            <person name="Deng X."/>
            <person name="Ma D."/>
            <person name="Wang S."/>
            <person name="Liang W."/>
            <person name="Fang L."/>
            <person name="Cai C."/>
            <person name="Zhu X."/>
            <person name="Zhou B."/>
            <person name="Zhang Y."/>
            <person name="Chen Z."/>
            <person name="Xu S."/>
            <person name="Zhu R."/>
            <person name="Wang S."/>
            <person name="Zhang T."/>
            <person name="Zhao G."/>
        </authorList>
    </citation>
    <scope>NUCLEOTIDE SEQUENCE [LARGE SCALE GENOMIC DNA]</scope>
    <source>
        <strain evidence="2">cv. Xinhai21</strain>
        <tissue evidence="1">Leaf</tissue>
    </source>
</reference>
<sequence>MARFKLPSKFHEQPNVCGRTFGASKHLFGQETPLGSFMPPWLNLDNPLTSKGSHSFKVTILFLWPTLSLKEVVWILASQEVEGFLRDTIVVEIYLSSNRLSEAYML</sequence>
<dbReference type="AlphaFoldDB" id="A0A2P5W2M5"/>
<gene>
    <name evidence="1" type="ORF">GOBAR_AA35345</name>
</gene>
<evidence type="ECO:0000313" key="2">
    <source>
        <dbReference type="Proteomes" id="UP000239757"/>
    </source>
</evidence>
<protein>
    <submittedName>
        <fullName evidence="1">Uncharacterized protein</fullName>
    </submittedName>
</protein>
<dbReference type="EMBL" id="KZ669441">
    <property type="protein sequence ID" value="PPR85346.1"/>
    <property type="molecule type" value="Genomic_DNA"/>
</dbReference>
<accession>A0A2P5W2M5</accession>
<organism evidence="1 2">
    <name type="scientific">Gossypium barbadense</name>
    <name type="common">Sea Island cotton</name>
    <name type="synonym">Hibiscus barbadensis</name>
    <dbReference type="NCBI Taxonomy" id="3634"/>
    <lineage>
        <taxon>Eukaryota</taxon>
        <taxon>Viridiplantae</taxon>
        <taxon>Streptophyta</taxon>
        <taxon>Embryophyta</taxon>
        <taxon>Tracheophyta</taxon>
        <taxon>Spermatophyta</taxon>
        <taxon>Magnoliopsida</taxon>
        <taxon>eudicotyledons</taxon>
        <taxon>Gunneridae</taxon>
        <taxon>Pentapetalae</taxon>
        <taxon>rosids</taxon>
        <taxon>malvids</taxon>
        <taxon>Malvales</taxon>
        <taxon>Malvaceae</taxon>
        <taxon>Malvoideae</taxon>
        <taxon>Gossypium</taxon>
    </lineage>
</organism>
<dbReference type="Proteomes" id="UP000239757">
    <property type="component" value="Unassembled WGS sequence"/>
</dbReference>
<name>A0A2P5W2M5_GOSBA</name>
<proteinExistence type="predicted"/>